<dbReference type="InterPro" id="IPR028269">
    <property type="entry name" value="AP4E1_C"/>
</dbReference>
<protein>
    <recommendedName>
        <fullName evidence="2">AP-4 complex subunit epsilon-1 C-terminal domain-containing protein</fullName>
    </recommendedName>
</protein>
<reference evidence="3" key="1">
    <citation type="submission" date="2020-12" db="EMBL/GenBank/DDBJ databases">
        <title>Metabolic potential, ecology and presence of endohyphal bacteria is reflected in genomic diversity of Mucoromycotina.</title>
        <authorList>
            <person name="Muszewska A."/>
            <person name="Okrasinska A."/>
            <person name="Steczkiewicz K."/>
            <person name="Drgas O."/>
            <person name="Orlowska M."/>
            <person name="Perlinska-Lenart U."/>
            <person name="Aleksandrzak-Piekarczyk T."/>
            <person name="Szatraj K."/>
            <person name="Zielenkiewicz U."/>
            <person name="Pilsyk S."/>
            <person name="Malc E."/>
            <person name="Mieczkowski P."/>
            <person name="Kruszewska J.S."/>
            <person name="Biernat P."/>
            <person name="Pawlowska J."/>
        </authorList>
    </citation>
    <scope>NUCLEOTIDE SEQUENCE</scope>
    <source>
        <strain evidence="3">WA0000051536</strain>
    </source>
</reference>
<evidence type="ECO:0000313" key="4">
    <source>
        <dbReference type="Proteomes" id="UP000612746"/>
    </source>
</evidence>
<feature type="region of interest" description="Disordered" evidence="1">
    <location>
        <begin position="270"/>
        <end position="312"/>
    </location>
</feature>
<evidence type="ECO:0000259" key="2">
    <source>
        <dbReference type="SMART" id="SM01356"/>
    </source>
</evidence>
<dbReference type="Gene3D" id="1.25.10.10">
    <property type="entry name" value="Leucine-rich Repeat Variant"/>
    <property type="match status" value="1"/>
</dbReference>
<evidence type="ECO:0000313" key="3">
    <source>
        <dbReference type="EMBL" id="KAG2178328.1"/>
    </source>
</evidence>
<keyword evidence="4" id="KW-1185">Reference proteome</keyword>
<dbReference type="InterPro" id="IPR011989">
    <property type="entry name" value="ARM-like"/>
</dbReference>
<dbReference type="AlphaFoldDB" id="A0A8H7UFU1"/>
<dbReference type="SMART" id="SM01356">
    <property type="entry name" value="AP4E_app_platf"/>
    <property type="match status" value="1"/>
</dbReference>
<feature type="domain" description="AP-4 complex subunit epsilon-1 C-terminal" evidence="2">
    <location>
        <begin position="365"/>
        <end position="469"/>
    </location>
</feature>
<dbReference type="EMBL" id="JAEPRA010000011">
    <property type="protein sequence ID" value="KAG2178328.1"/>
    <property type="molecule type" value="Genomic_DNA"/>
</dbReference>
<dbReference type="Proteomes" id="UP000612746">
    <property type="component" value="Unassembled WGS sequence"/>
</dbReference>
<sequence>MDDEFWNGEWRDGKVISEAIAISNGDDTLVDEAMHLIERIATSEVIYNIQENCLIAMSSSALQSTPFHAKLCGWYAKQIEDHCTDADWYLELMLQVIIESGRSLPDKYVDDYCARFGSAIYDDIDNTQFRTKAVDIFYKLLKRKNSPTIPRPLLKIAFKTLGENTHIAEQEPIEIINQLEKWLSIIKDDDDLIVFNVVILHDCIARERICPSSLIDMIKKLRRSTVLEVQEISANPDRPANNRYPESNLNASSSSSIPSLASLSGYKKSSSIGQLSTTSSRGDSEEDYTQHRRLKASGSHSAVTHKDDNDTYITARSHTNQYESRSTHSNKAHSNTQPDALMKSLIDLELSSNDSQTSEAAPPVKPLRITTSQFGKLWLSLPKYEVKFQPAHMFVTTMEKVAESLEMDVGLCAIEIIGEELIAAGDLGVRRPALAHLRIDDEGNVVCTVRSTNQQDSVALREVIDQRLI</sequence>
<dbReference type="OrthoDB" id="29308at2759"/>
<dbReference type="Pfam" id="PF14807">
    <property type="entry name" value="AP4E_app_platf"/>
    <property type="match status" value="1"/>
</dbReference>
<evidence type="ECO:0000256" key="1">
    <source>
        <dbReference type="SAM" id="MobiDB-lite"/>
    </source>
</evidence>
<accession>A0A8H7UFU1</accession>
<comment type="caution">
    <text evidence="3">The sequence shown here is derived from an EMBL/GenBank/DDBJ whole genome shotgun (WGS) entry which is preliminary data.</text>
</comment>
<proteinExistence type="predicted"/>
<name>A0A8H7UFU1_9FUNG</name>
<gene>
    <name evidence="3" type="ORF">INT44_001478</name>
</gene>
<feature type="compositionally biased region" description="Low complexity" evidence="1">
    <location>
        <begin position="270"/>
        <end position="280"/>
    </location>
</feature>
<feature type="region of interest" description="Disordered" evidence="1">
    <location>
        <begin position="232"/>
        <end position="255"/>
    </location>
</feature>
<organism evidence="3 4">
    <name type="scientific">Umbelopsis vinacea</name>
    <dbReference type="NCBI Taxonomy" id="44442"/>
    <lineage>
        <taxon>Eukaryota</taxon>
        <taxon>Fungi</taxon>
        <taxon>Fungi incertae sedis</taxon>
        <taxon>Mucoromycota</taxon>
        <taxon>Mucoromycotina</taxon>
        <taxon>Umbelopsidomycetes</taxon>
        <taxon>Umbelopsidales</taxon>
        <taxon>Umbelopsidaceae</taxon>
        <taxon>Umbelopsis</taxon>
    </lineage>
</organism>